<dbReference type="EMBL" id="CP036282">
    <property type="protein sequence ID" value="QDL53669.1"/>
    <property type="molecule type" value="Genomic_DNA"/>
</dbReference>
<reference evidence="2" key="2">
    <citation type="journal article" date="2020" name="Int. J. Syst. Evol. Microbiol.">
        <title>Genomic insights into a novel species Rhodoferax aquaticus sp. nov., isolated from freshwater.</title>
        <authorList>
            <person name="Li T."/>
            <person name="Zhuo Y."/>
            <person name="Jin C.Z."/>
            <person name="Wu X."/>
            <person name="Ko S.R."/>
            <person name="Jin F.J."/>
            <person name="Ahn C.Y."/>
            <person name="Oh H.M."/>
            <person name="Lee H.G."/>
            <person name="Jin L."/>
        </authorList>
    </citation>
    <scope>NUCLEOTIDE SEQUENCE [LARGE SCALE GENOMIC DNA]</scope>
    <source>
        <strain evidence="2">Gr-4</strain>
    </source>
</reference>
<dbReference type="KEGG" id="rhg:EXZ61_05490"/>
<organism evidence="1 2">
    <name type="scientific">Rhodoferax aquaticus</name>
    <dbReference type="NCBI Taxonomy" id="2527691"/>
    <lineage>
        <taxon>Bacteria</taxon>
        <taxon>Pseudomonadati</taxon>
        <taxon>Pseudomonadota</taxon>
        <taxon>Betaproteobacteria</taxon>
        <taxon>Burkholderiales</taxon>
        <taxon>Comamonadaceae</taxon>
        <taxon>Rhodoferax</taxon>
    </lineage>
</organism>
<evidence type="ECO:0008006" key="3">
    <source>
        <dbReference type="Google" id="ProtNLM"/>
    </source>
</evidence>
<accession>A0A515EM01</accession>
<protein>
    <recommendedName>
        <fullName evidence="3">Peptidase C39 domain-containing protein</fullName>
    </recommendedName>
</protein>
<evidence type="ECO:0000313" key="1">
    <source>
        <dbReference type="EMBL" id="QDL53669.1"/>
    </source>
</evidence>
<keyword evidence="2" id="KW-1185">Reference proteome</keyword>
<name>A0A515EM01_9BURK</name>
<gene>
    <name evidence="1" type="ORF">EXZ61_05490</name>
</gene>
<sequence>MAAESKNKAAAYRFSRYYAELQAGPTLTVQTKRQEPISIHFAQGSICSSCGLTCLCMVLSAYGLAKPSALENMSHRQSGIAADVWRVLGPFFMTGITAPELKAAIESLSLPIKLSMRHCTSKTNVAQLAVVSEFAVNCLFKGRFTMLAYASLKNRHQHWLTGIGVEGLAVSHAAPAITNVDTLLAIDPADGIQPFTVSNARLRRDVTPRRKASPRWVYEAAGFKSEPVSLVSALCFELLE</sequence>
<dbReference type="AlphaFoldDB" id="A0A515EM01"/>
<reference evidence="2" key="1">
    <citation type="submission" date="2019-02" db="EMBL/GenBank/DDBJ databases">
        <title>Complete genome sequence of Rhodoferax sp. Gr-4.</title>
        <authorList>
            <person name="Jin L."/>
        </authorList>
    </citation>
    <scope>NUCLEOTIDE SEQUENCE [LARGE SCALE GENOMIC DNA]</scope>
    <source>
        <strain evidence="2">Gr-4</strain>
    </source>
</reference>
<evidence type="ECO:0000313" key="2">
    <source>
        <dbReference type="Proteomes" id="UP000317365"/>
    </source>
</evidence>
<dbReference type="Proteomes" id="UP000317365">
    <property type="component" value="Chromosome"/>
</dbReference>
<proteinExistence type="predicted"/>
<dbReference type="RefSeq" id="WP_142809785.1">
    <property type="nucleotide sequence ID" value="NZ_CP036282.1"/>
</dbReference>